<organism evidence="1 2">
    <name type="scientific">Anopheles arabiensis</name>
    <name type="common">Mosquito</name>
    <dbReference type="NCBI Taxonomy" id="7173"/>
    <lineage>
        <taxon>Eukaryota</taxon>
        <taxon>Metazoa</taxon>
        <taxon>Ecdysozoa</taxon>
        <taxon>Arthropoda</taxon>
        <taxon>Hexapoda</taxon>
        <taxon>Insecta</taxon>
        <taxon>Pterygota</taxon>
        <taxon>Neoptera</taxon>
        <taxon>Endopterygota</taxon>
        <taxon>Diptera</taxon>
        <taxon>Nematocera</taxon>
        <taxon>Culicoidea</taxon>
        <taxon>Culicidae</taxon>
        <taxon>Anophelinae</taxon>
        <taxon>Anopheles</taxon>
    </lineage>
</organism>
<name>A0A182IHD4_ANOAR</name>
<dbReference type="EMBL" id="APCN01003229">
    <property type="status" value="NOT_ANNOTATED_CDS"/>
    <property type="molecule type" value="Genomic_DNA"/>
</dbReference>
<proteinExistence type="predicted"/>
<keyword evidence="2" id="KW-1185">Reference proteome</keyword>
<protein>
    <submittedName>
        <fullName evidence="1">Uncharacterized protein</fullName>
    </submittedName>
</protein>
<reference evidence="1" key="1">
    <citation type="submission" date="2022-08" db="UniProtKB">
        <authorList>
            <consortium name="EnsemblMetazoa"/>
        </authorList>
    </citation>
    <scope>IDENTIFICATION</scope>
    <source>
        <strain evidence="1">Dongola</strain>
    </source>
</reference>
<dbReference type="Proteomes" id="UP000075840">
    <property type="component" value="Unassembled WGS sequence"/>
</dbReference>
<evidence type="ECO:0000313" key="1">
    <source>
        <dbReference type="EnsemblMetazoa" id="AARA014865-PA"/>
    </source>
</evidence>
<accession>A0A182IHD4</accession>
<sequence>MVIFFGTAGASDCVKDQSNVLQSSLSNHQSDVCVCLCACTFISIRECNTNKVLPHTHPHTNQQIVQLILPAFVVHSLP</sequence>
<dbReference type="AlphaFoldDB" id="A0A182IHD4"/>
<dbReference type="EnsemblMetazoa" id="AARA014865-RA">
    <property type="protein sequence ID" value="AARA014865-PA"/>
    <property type="gene ID" value="AARA014865"/>
</dbReference>
<dbReference type="VEuPathDB" id="VectorBase:AARA014865"/>
<evidence type="ECO:0000313" key="2">
    <source>
        <dbReference type="Proteomes" id="UP000075840"/>
    </source>
</evidence>